<sequence length="385" mass="42882">MGSRAFMVFLTHRGSSINPVSNVSHLFLKKTLVQYKNQRTEKYFSTKAKSSLEPPNLPRLAETARISLTPDEGFLNPLLPSTALQNPSFYQPAGISFIGANQGGTTASLRQLAKCPAVLFDDLKMCIARMVVLPHNQINYSFSCNPKGFLNPLLPSTALQNPSLYRPAGISFIGANQGGTTASLRQLAKCPAVLFDDLKMCIARMVVLPWLDADGSVETGCFDKFCPGFVQVNKEIALGAAIHPVSTVRERPYPIIIYIFKDPKTNSWWVNYGERINIGYWPGDLFNSLRVHAQTVQWGGEVYSSRIGINHPHTKMGMGNGDFSYVNDSGSVKRIRIVDNSLVLKYPGYTYPYADEIHCYDCFLFGDILEPEFYFGGPGKNWRRP</sequence>
<feature type="domain" description="Neprosin PEP catalytic" evidence="1">
    <location>
        <begin position="130"/>
        <end position="383"/>
    </location>
</feature>
<dbReference type="InterPro" id="IPR004314">
    <property type="entry name" value="Neprosin"/>
</dbReference>
<evidence type="ECO:0000259" key="1">
    <source>
        <dbReference type="PROSITE" id="PS52045"/>
    </source>
</evidence>
<dbReference type="PANTHER" id="PTHR31589">
    <property type="entry name" value="PROTEIN, PUTATIVE (DUF239)-RELATED-RELATED"/>
    <property type="match status" value="1"/>
</dbReference>
<reference evidence="2 3" key="1">
    <citation type="submission" date="2024-11" db="EMBL/GenBank/DDBJ databases">
        <title>A near-complete genome assembly of Cinchona calisaya.</title>
        <authorList>
            <person name="Lian D.C."/>
            <person name="Zhao X.W."/>
            <person name="Wei L."/>
        </authorList>
    </citation>
    <scope>NUCLEOTIDE SEQUENCE [LARGE SCALE GENOMIC DNA]</scope>
    <source>
        <tissue evidence="2">Nenye</tissue>
    </source>
</reference>
<dbReference type="PROSITE" id="PS52045">
    <property type="entry name" value="NEPROSIN_PEP_CD"/>
    <property type="match status" value="1"/>
</dbReference>
<dbReference type="PANTHER" id="PTHR31589:SF111">
    <property type="entry name" value="NEPROSIN DOMAIN-CONTAINING PROTEIN"/>
    <property type="match status" value="1"/>
</dbReference>
<dbReference type="Pfam" id="PF03080">
    <property type="entry name" value="Neprosin"/>
    <property type="match status" value="1"/>
</dbReference>
<keyword evidence="3" id="KW-1185">Reference proteome</keyword>
<dbReference type="AlphaFoldDB" id="A0ABD2Y1N2"/>
<comment type="caution">
    <text evidence="2">The sequence shown here is derived from an EMBL/GenBank/DDBJ whole genome shotgun (WGS) entry which is preliminary data.</text>
</comment>
<organism evidence="2 3">
    <name type="scientific">Cinchona calisaya</name>
    <dbReference type="NCBI Taxonomy" id="153742"/>
    <lineage>
        <taxon>Eukaryota</taxon>
        <taxon>Viridiplantae</taxon>
        <taxon>Streptophyta</taxon>
        <taxon>Embryophyta</taxon>
        <taxon>Tracheophyta</taxon>
        <taxon>Spermatophyta</taxon>
        <taxon>Magnoliopsida</taxon>
        <taxon>eudicotyledons</taxon>
        <taxon>Gunneridae</taxon>
        <taxon>Pentapetalae</taxon>
        <taxon>asterids</taxon>
        <taxon>lamiids</taxon>
        <taxon>Gentianales</taxon>
        <taxon>Rubiaceae</taxon>
        <taxon>Cinchonoideae</taxon>
        <taxon>Cinchoneae</taxon>
        <taxon>Cinchona</taxon>
    </lineage>
</organism>
<evidence type="ECO:0000313" key="2">
    <source>
        <dbReference type="EMBL" id="KAL3500651.1"/>
    </source>
</evidence>
<protein>
    <recommendedName>
        <fullName evidence="1">Neprosin PEP catalytic domain-containing protein</fullName>
    </recommendedName>
</protein>
<name>A0ABD2Y1N2_9GENT</name>
<dbReference type="EMBL" id="JBJUIK010000016">
    <property type="protein sequence ID" value="KAL3500651.1"/>
    <property type="molecule type" value="Genomic_DNA"/>
</dbReference>
<accession>A0ABD2Y1N2</accession>
<proteinExistence type="predicted"/>
<evidence type="ECO:0000313" key="3">
    <source>
        <dbReference type="Proteomes" id="UP001630127"/>
    </source>
</evidence>
<dbReference type="Proteomes" id="UP001630127">
    <property type="component" value="Unassembled WGS sequence"/>
</dbReference>
<dbReference type="InterPro" id="IPR053168">
    <property type="entry name" value="Glutamic_endopeptidase"/>
</dbReference>
<gene>
    <name evidence="2" type="ORF">ACH5RR_039744</name>
</gene>